<protein>
    <submittedName>
        <fullName evidence="1">Uncharacterized protein</fullName>
    </submittedName>
</protein>
<dbReference type="AlphaFoldDB" id="A0A317A0E2"/>
<dbReference type="Proteomes" id="UP000245464">
    <property type="component" value="Chromosome 1"/>
</dbReference>
<name>A0A317A0E2_9PLEO</name>
<evidence type="ECO:0000313" key="2">
    <source>
        <dbReference type="Proteomes" id="UP000245464"/>
    </source>
</evidence>
<organism evidence="1 2">
    <name type="scientific">Pyrenophora tritici-repentis</name>
    <dbReference type="NCBI Taxonomy" id="45151"/>
    <lineage>
        <taxon>Eukaryota</taxon>
        <taxon>Fungi</taxon>
        <taxon>Dikarya</taxon>
        <taxon>Ascomycota</taxon>
        <taxon>Pezizomycotina</taxon>
        <taxon>Dothideomycetes</taxon>
        <taxon>Pleosporomycetidae</taxon>
        <taxon>Pleosporales</taxon>
        <taxon>Pleosporineae</taxon>
        <taxon>Pleosporaceae</taxon>
        <taxon>Pyrenophora</taxon>
    </lineage>
</organism>
<sequence>MGQEESRVIEADAPPRTLQERTLEALAQYIKDGRAQKIVVMVGWSDELSKHVLIRQRQAQE</sequence>
<dbReference type="GeneID" id="90954376"/>
<gene>
    <name evidence="1" type="ORF">PtrM4_026960</name>
</gene>
<comment type="caution">
    <text evidence="1">The sequence shown here is derived from an EMBL/GenBank/DDBJ whole genome shotgun (WGS) entry which is preliminary data.</text>
</comment>
<dbReference type="RefSeq" id="XP_065965941.1">
    <property type="nucleotide sequence ID" value="XM_066103739.1"/>
</dbReference>
<reference evidence="1" key="1">
    <citation type="journal article" date="2018" name="BMC Genomics">
        <title>Comparative genomics of the wheat fungal pathogen Pyrenophora tritici-repentis reveals chromosomal variations and genome plasticity.</title>
        <authorList>
            <person name="Moolhuijzen P."/>
            <person name="See P.T."/>
            <person name="Hane J.K."/>
            <person name="Shi G."/>
            <person name="Liu Z."/>
            <person name="Oliver R.P."/>
            <person name="Moffat C.S."/>
        </authorList>
    </citation>
    <scope>NUCLEOTIDE SEQUENCE [LARGE SCALE GENOMIC DNA]</scope>
    <source>
        <strain evidence="1">M4</strain>
    </source>
</reference>
<evidence type="ECO:0000313" key="1">
    <source>
        <dbReference type="EMBL" id="KAF7578456.1"/>
    </source>
</evidence>
<dbReference type="KEGG" id="ptrr:90954376"/>
<proteinExistence type="predicted"/>
<dbReference type="EMBL" id="NQIK02000001">
    <property type="protein sequence ID" value="KAF7578456.1"/>
    <property type="molecule type" value="Genomic_DNA"/>
</dbReference>
<accession>A0A317A0E2</accession>